<evidence type="ECO:0000313" key="4">
    <source>
        <dbReference type="Proteomes" id="UP000663852"/>
    </source>
</evidence>
<dbReference type="AlphaFoldDB" id="A0A813Y8Y4"/>
<evidence type="ECO:0000313" key="3">
    <source>
        <dbReference type="Proteomes" id="UP000663828"/>
    </source>
</evidence>
<keyword evidence="3" id="KW-1185">Reference proteome</keyword>
<name>A0A813Y8Y4_ADIRI</name>
<dbReference type="Proteomes" id="UP000663828">
    <property type="component" value="Unassembled WGS sequence"/>
</dbReference>
<dbReference type="EMBL" id="CAJNOR010001438">
    <property type="protein sequence ID" value="CAF1143165.1"/>
    <property type="molecule type" value="Genomic_DNA"/>
</dbReference>
<dbReference type="InterPro" id="IPR032675">
    <property type="entry name" value="LRR_dom_sf"/>
</dbReference>
<dbReference type="Gene3D" id="3.80.10.10">
    <property type="entry name" value="Ribonuclease Inhibitor"/>
    <property type="match status" value="1"/>
</dbReference>
<sequence length="333" mass="38777">MSTTIEHLPVEIWFQTFVYLKASDRFEAFSNLNKRLDDILLASQTKISLKSHDNEAYYLLRHVLPKLTHRQYVTGLRLERTNKIDLEYYAGLFDFPQIDTLILHRLDVNKELLNIIRNSLTHLRYLNISTKMSINYKMNSVLLQLVLTLPHLQMCSMRLTIATHSCQLSNELQSPMRSLKLLDKKNICFVGQLRNILSHLPNLHSLNITAKQLSLDSVVDKQNIDSYRTEISSLTLYICEFAMPFVQLTEFLSNFAPNLTEFKLTIISSFPDTSCLDYHTWTVFIKSLSKLKTVTLHVTHANDVQERTWKKCRVKLIDLMRENLIQSEIRSAV</sequence>
<dbReference type="EMBL" id="CAJNOJ010000028">
    <property type="protein sequence ID" value="CAF0880774.1"/>
    <property type="molecule type" value="Genomic_DNA"/>
</dbReference>
<evidence type="ECO:0000313" key="1">
    <source>
        <dbReference type="EMBL" id="CAF0880774.1"/>
    </source>
</evidence>
<dbReference type="OrthoDB" id="10006404at2759"/>
<accession>A0A813Y8Y4</accession>
<evidence type="ECO:0000313" key="2">
    <source>
        <dbReference type="EMBL" id="CAF1143165.1"/>
    </source>
</evidence>
<protein>
    <recommendedName>
        <fullName evidence="5">F-box domain-containing protein</fullName>
    </recommendedName>
</protein>
<reference evidence="1" key="1">
    <citation type="submission" date="2021-02" db="EMBL/GenBank/DDBJ databases">
        <authorList>
            <person name="Nowell W R."/>
        </authorList>
    </citation>
    <scope>NUCLEOTIDE SEQUENCE</scope>
</reference>
<comment type="caution">
    <text evidence="1">The sequence shown here is derived from an EMBL/GenBank/DDBJ whole genome shotgun (WGS) entry which is preliminary data.</text>
</comment>
<dbReference type="SUPFAM" id="SSF52047">
    <property type="entry name" value="RNI-like"/>
    <property type="match status" value="1"/>
</dbReference>
<gene>
    <name evidence="1" type="ORF">EDS130_LOCUS8782</name>
    <name evidence="2" type="ORF">XAT740_LOCUS20536</name>
</gene>
<evidence type="ECO:0008006" key="5">
    <source>
        <dbReference type="Google" id="ProtNLM"/>
    </source>
</evidence>
<organism evidence="1 4">
    <name type="scientific">Adineta ricciae</name>
    <name type="common">Rotifer</name>
    <dbReference type="NCBI Taxonomy" id="249248"/>
    <lineage>
        <taxon>Eukaryota</taxon>
        <taxon>Metazoa</taxon>
        <taxon>Spiralia</taxon>
        <taxon>Gnathifera</taxon>
        <taxon>Rotifera</taxon>
        <taxon>Eurotatoria</taxon>
        <taxon>Bdelloidea</taxon>
        <taxon>Adinetida</taxon>
        <taxon>Adinetidae</taxon>
        <taxon>Adineta</taxon>
    </lineage>
</organism>
<dbReference type="Proteomes" id="UP000663852">
    <property type="component" value="Unassembled WGS sequence"/>
</dbReference>
<proteinExistence type="predicted"/>